<dbReference type="EMBL" id="CP109535">
    <property type="protein sequence ID" value="WTY95662.1"/>
    <property type="molecule type" value="Genomic_DNA"/>
</dbReference>
<dbReference type="InterPro" id="IPR050508">
    <property type="entry name" value="Methyltransf_Superfamily"/>
</dbReference>
<dbReference type="CDD" id="cd02440">
    <property type="entry name" value="AdoMet_MTases"/>
    <property type="match status" value="1"/>
</dbReference>
<dbReference type="Gene3D" id="3.40.50.150">
    <property type="entry name" value="Vaccinia Virus protein VP39"/>
    <property type="match status" value="1"/>
</dbReference>
<gene>
    <name evidence="2" type="ORF">OG626_12520</name>
</gene>
<dbReference type="AlphaFoldDB" id="A0AAU3GR62"/>
<keyword evidence="2" id="KW-0808">Transferase</keyword>
<dbReference type="GO" id="GO:0032259">
    <property type="term" value="P:methylation"/>
    <property type="evidence" value="ECO:0007669"/>
    <property type="project" value="UniProtKB-KW"/>
</dbReference>
<keyword evidence="2" id="KW-0489">Methyltransferase</keyword>
<accession>A0AAU3GR62</accession>
<dbReference type="InterPro" id="IPR013216">
    <property type="entry name" value="Methyltransf_11"/>
</dbReference>
<protein>
    <submittedName>
        <fullName evidence="2">Class I SAM-dependent methyltransferase</fullName>
    </submittedName>
</protein>
<dbReference type="PANTHER" id="PTHR42912:SF93">
    <property type="entry name" value="N6-ADENOSINE-METHYLTRANSFERASE TMT1A"/>
    <property type="match status" value="1"/>
</dbReference>
<name>A0AAU3GR62_9ACTN</name>
<dbReference type="GO" id="GO:0008757">
    <property type="term" value="F:S-adenosylmethionine-dependent methyltransferase activity"/>
    <property type="evidence" value="ECO:0007669"/>
    <property type="project" value="InterPro"/>
</dbReference>
<sequence>MNTDHAKLCASPEWAAHLHAEVLPLAVERADLGKRLLEVGPGPGAATEWLRTKVGSLVAVEIEAEAASRLSDRFAGTNVEVRQGSGTALEFADDSFDSAASFTMLHHIPTAALQNLLLSEVFRVLKPGGVLVGADSLPSQPLHAFHEEDIYNPVEPAAFLVRLQTLGYVDITLGVGRGLTFSAHKPPTQTEQAA</sequence>
<evidence type="ECO:0000259" key="1">
    <source>
        <dbReference type="Pfam" id="PF08241"/>
    </source>
</evidence>
<evidence type="ECO:0000313" key="2">
    <source>
        <dbReference type="EMBL" id="WTY95662.1"/>
    </source>
</evidence>
<proteinExistence type="predicted"/>
<feature type="domain" description="Methyltransferase type 11" evidence="1">
    <location>
        <begin position="37"/>
        <end position="132"/>
    </location>
</feature>
<dbReference type="InterPro" id="IPR029063">
    <property type="entry name" value="SAM-dependent_MTases_sf"/>
</dbReference>
<organism evidence="2">
    <name type="scientific">Streptomyces sp. NBC_01401</name>
    <dbReference type="NCBI Taxonomy" id="2903854"/>
    <lineage>
        <taxon>Bacteria</taxon>
        <taxon>Bacillati</taxon>
        <taxon>Actinomycetota</taxon>
        <taxon>Actinomycetes</taxon>
        <taxon>Kitasatosporales</taxon>
        <taxon>Streptomycetaceae</taxon>
        <taxon>Streptomyces</taxon>
    </lineage>
</organism>
<dbReference type="Pfam" id="PF08241">
    <property type="entry name" value="Methyltransf_11"/>
    <property type="match status" value="1"/>
</dbReference>
<dbReference type="SUPFAM" id="SSF53335">
    <property type="entry name" value="S-adenosyl-L-methionine-dependent methyltransferases"/>
    <property type="match status" value="1"/>
</dbReference>
<dbReference type="PANTHER" id="PTHR42912">
    <property type="entry name" value="METHYLTRANSFERASE"/>
    <property type="match status" value="1"/>
</dbReference>
<reference evidence="2" key="1">
    <citation type="submission" date="2022-10" db="EMBL/GenBank/DDBJ databases">
        <title>The complete genomes of actinobacterial strains from the NBC collection.</title>
        <authorList>
            <person name="Joergensen T.S."/>
            <person name="Alvarez Arevalo M."/>
            <person name="Sterndorff E.B."/>
            <person name="Faurdal D."/>
            <person name="Vuksanovic O."/>
            <person name="Mourched A.-S."/>
            <person name="Charusanti P."/>
            <person name="Shaw S."/>
            <person name="Blin K."/>
            <person name="Weber T."/>
        </authorList>
    </citation>
    <scope>NUCLEOTIDE SEQUENCE</scope>
    <source>
        <strain evidence="2">NBC_01401</strain>
    </source>
</reference>